<evidence type="ECO:0000313" key="7">
    <source>
        <dbReference type="EMBL" id="SAM02087.1"/>
    </source>
</evidence>
<dbReference type="CDD" id="cd00200">
    <property type="entry name" value="WD40"/>
    <property type="match status" value="1"/>
</dbReference>
<accession>A0A168PBD8</accession>
<dbReference type="PROSITE" id="PS50294">
    <property type="entry name" value="WD_REPEATS_REGION"/>
    <property type="match status" value="3"/>
</dbReference>
<dbReference type="Pfam" id="PF25168">
    <property type="entry name" value="Beta-prop_WDR36-Utp21_2nd"/>
    <property type="match status" value="1"/>
</dbReference>
<dbReference type="Gene3D" id="2.130.10.10">
    <property type="entry name" value="YVTN repeat-like/Quinoprotein amine dehydrogenase"/>
    <property type="match status" value="2"/>
</dbReference>
<gene>
    <name evidence="7" type="primary">ABSGL_07850.1 scaffold 9181</name>
</gene>
<keyword evidence="1 3" id="KW-0853">WD repeat</keyword>
<evidence type="ECO:0000259" key="5">
    <source>
        <dbReference type="Pfam" id="PF04192"/>
    </source>
</evidence>
<organism evidence="7">
    <name type="scientific">Absidia glauca</name>
    <name type="common">Pin mould</name>
    <dbReference type="NCBI Taxonomy" id="4829"/>
    <lineage>
        <taxon>Eukaryota</taxon>
        <taxon>Fungi</taxon>
        <taxon>Fungi incertae sedis</taxon>
        <taxon>Mucoromycota</taxon>
        <taxon>Mucoromycotina</taxon>
        <taxon>Mucoromycetes</taxon>
        <taxon>Mucorales</taxon>
        <taxon>Cunninghamellaceae</taxon>
        <taxon>Absidia</taxon>
    </lineage>
</organism>
<dbReference type="InterPro" id="IPR020472">
    <property type="entry name" value="WD40_PAC1"/>
</dbReference>
<dbReference type="SMART" id="SM00320">
    <property type="entry name" value="WD40"/>
    <property type="match status" value="10"/>
</dbReference>
<evidence type="ECO:0000313" key="8">
    <source>
        <dbReference type="Proteomes" id="UP000078561"/>
    </source>
</evidence>
<dbReference type="InterPro" id="IPR001680">
    <property type="entry name" value="WD40_rpt"/>
</dbReference>
<dbReference type="AlphaFoldDB" id="A0A168PBD8"/>
<dbReference type="PRINTS" id="PR00320">
    <property type="entry name" value="GPROTEINBRPT"/>
</dbReference>
<evidence type="ECO:0000256" key="1">
    <source>
        <dbReference type="ARBA" id="ARBA00022574"/>
    </source>
</evidence>
<evidence type="ECO:0000256" key="2">
    <source>
        <dbReference type="ARBA" id="ARBA00022737"/>
    </source>
</evidence>
<feature type="region of interest" description="Disordered" evidence="4">
    <location>
        <begin position="1"/>
        <end position="22"/>
    </location>
</feature>
<sequence>MSPSIMTLDNKKRRLEKKQKRTERSKIFQPFRALGYITNDIPFAVESRGQDYFMTTSVGHNFQTYNLAKMNLLFVGPATDNAITAMTTSGGLTYTACGNVITSYKRGREVHRVVGKSNFSVFQLIVLGSLVAGLCDDNTLKVWDLEKDELYMEIEFGNDFTVAAMIHPSTYLNKLLIASTQGTMQIWNIRNNRMIYQFKPFGSAISCLVQSPVVDVVAIGLLDGTTLLYNIKADEKIDSVRQDDRVTAISFRTDEEQMMATANMHGDVALWDLNHRRLVHIMKGAHDGVVSSLVFLHNQPILVTGGADNSVKQWIFRKENVVPMVLKSRSGHYSPPSKIRYYGDDGHYILSTGRDQSLRMFSVYRDSQSFEMSQGHLEKKAKARDIRAQELKLPLITDFAAGTGKVKEWDNVLTSHINDIAGRTWSTKKKALGAHTFIGPSKTAIKVTEITACGNFGLMGSSSGQIDSFNMQSGAHRKTFGGAEGHSKPVTGLATDNINRYLISSSVDRTVKIWDFKKATVIHTIRLDSPVVAIRYLRDNDLLAVVCDDLGIRVIDIETYKVVREFWGHQNRITDLTFSPDGRWLVSASMDATVRTWDLPTATMVDIFKVENVVTSLTFSPTGDYLATAHVDNVGLFLWANRTQFTNVPLRSIGDDEEVQLLALPSLSTADSDDEDDEESDDSESDAININDESGTQEQLTDKMITLSLEPRSKWQNLLNLETIKQRNKPKEAPKAPEQAPFFLPTVAGAKPTFMLDPTEDGVKDDEHRSRRLDFGTLVTETDFSRLLRTGHENDKDCKCKVRDASQVTNFSVTFVVTDFVGYTKSLNPSGLDMELRSMPVDGELTSMTYLLEAILFMLTTRKNFELAQTWLNAFLAIHGDLIIGNPDNDTIHTLLQHILSIQQEEFGRLSEKIHYGLCVIDFARKS</sequence>
<dbReference type="InterPro" id="IPR019775">
    <property type="entry name" value="WD40_repeat_CS"/>
</dbReference>
<dbReference type="InterPro" id="IPR036322">
    <property type="entry name" value="WD40_repeat_dom_sf"/>
</dbReference>
<dbReference type="InterPro" id="IPR015943">
    <property type="entry name" value="WD40/YVTN_repeat-like_dom_sf"/>
</dbReference>
<dbReference type="SUPFAM" id="SSF50978">
    <property type="entry name" value="WD40 repeat-like"/>
    <property type="match status" value="2"/>
</dbReference>
<dbReference type="Pfam" id="PF25171">
    <property type="entry name" value="Beta-prop_WDR36-Utp21_1st"/>
    <property type="match status" value="1"/>
</dbReference>
<evidence type="ECO:0000259" key="6">
    <source>
        <dbReference type="Pfam" id="PF25171"/>
    </source>
</evidence>
<dbReference type="PROSITE" id="PS00678">
    <property type="entry name" value="WD_REPEATS_1"/>
    <property type="match status" value="2"/>
</dbReference>
<dbReference type="EMBL" id="LT553674">
    <property type="protein sequence ID" value="SAM02087.1"/>
    <property type="molecule type" value="Genomic_DNA"/>
</dbReference>
<dbReference type="FunFam" id="2.130.10.10:FF:000200">
    <property type="entry name" value="U3 small nucleolar RNA-associated protein 21"/>
    <property type="match status" value="1"/>
</dbReference>
<feature type="domain" description="WDR36/Utp21 C-terminal" evidence="5">
    <location>
        <begin position="698"/>
        <end position="925"/>
    </location>
</feature>
<feature type="repeat" description="WD" evidence="3">
    <location>
        <begin position="566"/>
        <end position="607"/>
    </location>
</feature>
<feature type="repeat" description="WD" evidence="3">
    <location>
        <begin position="283"/>
        <end position="314"/>
    </location>
</feature>
<protein>
    <submittedName>
        <fullName evidence="7">Uncharacterized protein</fullName>
    </submittedName>
</protein>
<dbReference type="GO" id="GO:0006364">
    <property type="term" value="P:rRNA processing"/>
    <property type="evidence" value="ECO:0007669"/>
    <property type="project" value="InterPro"/>
</dbReference>
<dbReference type="Proteomes" id="UP000078561">
    <property type="component" value="Unassembled WGS sequence"/>
</dbReference>
<evidence type="ECO:0000256" key="3">
    <source>
        <dbReference type="PROSITE-ProRule" id="PRU00221"/>
    </source>
</evidence>
<feature type="repeat" description="WD" evidence="3">
    <location>
        <begin position="483"/>
        <end position="524"/>
    </location>
</feature>
<dbReference type="STRING" id="4829.A0A168PBD8"/>
<reference evidence="7" key="1">
    <citation type="submission" date="2016-04" db="EMBL/GenBank/DDBJ databases">
        <authorList>
            <person name="Evans L.H."/>
            <person name="Alamgir A."/>
            <person name="Owens N."/>
            <person name="Weber N.D."/>
            <person name="Virtaneva K."/>
            <person name="Barbian K."/>
            <person name="Babar A."/>
            <person name="Rosenke K."/>
        </authorList>
    </citation>
    <scope>NUCLEOTIDE SEQUENCE [LARGE SCALE GENOMIC DNA]</scope>
    <source>
        <strain evidence="7">CBS 101.48</strain>
    </source>
</reference>
<proteinExistence type="predicted"/>
<dbReference type="PANTHER" id="PTHR22840">
    <property type="entry name" value="WD REPEAT-CONTAINING PROTEIN 36"/>
    <property type="match status" value="1"/>
</dbReference>
<dbReference type="InterPro" id="IPR059157">
    <property type="entry name" value="WDR36-Utp21_N"/>
</dbReference>
<keyword evidence="8" id="KW-1185">Reference proteome</keyword>
<name>A0A168PBD8_ABSGL</name>
<keyword evidence="2" id="KW-0677">Repeat</keyword>
<evidence type="ECO:0000256" key="4">
    <source>
        <dbReference type="SAM" id="MobiDB-lite"/>
    </source>
</evidence>
<dbReference type="GO" id="GO:0034388">
    <property type="term" value="C:Pwp2p-containing subcomplex of 90S preribosome"/>
    <property type="evidence" value="ECO:0007669"/>
    <property type="project" value="TreeGrafter"/>
</dbReference>
<dbReference type="Pfam" id="PF04192">
    <property type="entry name" value="Utp21"/>
    <property type="match status" value="1"/>
</dbReference>
<feature type="compositionally biased region" description="Basic residues" evidence="4">
    <location>
        <begin position="11"/>
        <end position="22"/>
    </location>
</feature>
<dbReference type="FunCoup" id="A0A168PBD8">
    <property type="interactions" value="1079"/>
</dbReference>
<feature type="compositionally biased region" description="Acidic residues" evidence="4">
    <location>
        <begin position="671"/>
        <end position="685"/>
    </location>
</feature>
<dbReference type="PANTHER" id="PTHR22840:SF12">
    <property type="entry name" value="WD REPEAT-CONTAINING PROTEIN 36"/>
    <property type="match status" value="1"/>
</dbReference>
<dbReference type="InterPro" id="IPR007319">
    <property type="entry name" value="WDR36/Utp21_C"/>
</dbReference>
<dbReference type="GO" id="GO:0032040">
    <property type="term" value="C:small-subunit processome"/>
    <property type="evidence" value="ECO:0007669"/>
    <property type="project" value="InterPro"/>
</dbReference>
<dbReference type="OMA" id="CIYAWRA"/>
<feature type="region of interest" description="Disordered" evidence="4">
    <location>
        <begin position="666"/>
        <end position="700"/>
    </location>
</feature>
<dbReference type="PROSITE" id="PS50082">
    <property type="entry name" value="WD_REPEATS_2"/>
    <property type="match status" value="3"/>
</dbReference>
<feature type="domain" description="WDR36/Utp21 N-terminal" evidence="6">
    <location>
        <begin position="55"/>
        <end position="316"/>
    </location>
</feature>
<dbReference type="OrthoDB" id="10250769at2759"/>
<dbReference type="InParanoid" id="A0A168PBD8"/>